<keyword evidence="3" id="KW-1185">Reference proteome</keyword>
<dbReference type="Proteomes" id="UP000002574">
    <property type="component" value="Chromosome"/>
</dbReference>
<sequence>MKRAFTLVELLVVMAILLIIGAGLFYAFRTVFRQSTTQALVAKQEQDVQFITSTLVNELSTVGFGIDRSKLQVLNNGTNLSDVGNAVIAINGSQIAFLSLATRRDTNAGCWGVMDAGGNLATQARNYLFKDCDSSRWGLPDDTSRVVCLDPANKALKTDCKNTLVFFKGDKDYPADFVTRYYLDSSPTASKLCASGTLTLFKRVGSDTSQPLVDCVGAFRVRYITNQGYADSVSDINSLVGIRLCMLLQVGGRQSMQSNIENFTDSCGGSIVIPNEWRYYRWAKVEVDIPLRNIR</sequence>
<gene>
    <name evidence="2" type="ordered locus">HTH_1442</name>
</gene>
<keyword evidence="1" id="KW-1133">Transmembrane helix</keyword>
<dbReference type="InterPro" id="IPR012902">
    <property type="entry name" value="N_methyl_site"/>
</dbReference>
<proteinExistence type="predicted"/>
<evidence type="ECO:0000313" key="2">
    <source>
        <dbReference type="EMBL" id="BAI69892.1"/>
    </source>
</evidence>
<dbReference type="RefSeq" id="WP_012964072.1">
    <property type="nucleotide sequence ID" value="NC_013799.1"/>
</dbReference>
<keyword evidence="1" id="KW-0812">Transmembrane</keyword>
<dbReference type="OrthoDB" id="11156at2"/>
<protein>
    <recommendedName>
        <fullName evidence="4">Prepilin-type N-terminal cleavage/methylation domain-containing protein</fullName>
    </recommendedName>
</protein>
<evidence type="ECO:0000256" key="1">
    <source>
        <dbReference type="SAM" id="Phobius"/>
    </source>
</evidence>
<dbReference type="STRING" id="608538.HTH_1442"/>
<accession>D3DJ90</accession>
<dbReference type="Pfam" id="PF07963">
    <property type="entry name" value="N_methyl"/>
    <property type="match status" value="1"/>
</dbReference>
<dbReference type="SUPFAM" id="SSF54523">
    <property type="entry name" value="Pili subunits"/>
    <property type="match status" value="1"/>
</dbReference>
<dbReference type="EMBL" id="AP011112">
    <property type="protein sequence ID" value="BAI69892.1"/>
    <property type="molecule type" value="Genomic_DNA"/>
</dbReference>
<feature type="transmembrane region" description="Helical" evidence="1">
    <location>
        <begin position="7"/>
        <end position="28"/>
    </location>
</feature>
<evidence type="ECO:0008006" key="4">
    <source>
        <dbReference type="Google" id="ProtNLM"/>
    </source>
</evidence>
<organism evidence="2 3">
    <name type="scientific">Hydrogenobacter thermophilus (strain DSM 6534 / IAM 12695 / TK-6)</name>
    <dbReference type="NCBI Taxonomy" id="608538"/>
    <lineage>
        <taxon>Bacteria</taxon>
        <taxon>Pseudomonadati</taxon>
        <taxon>Aquificota</taxon>
        <taxon>Aquificia</taxon>
        <taxon>Aquificales</taxon>
        <taxon>Aquificaceae</taxon>
        <taxon>Hydrogenobacter</taxon>
    </lineage>
</organism>
<evidence type="ECO:0000313" key="3">
    <source>
        <dbReference type="Proteomes" id="UP000002574"/>
    </source>
</evidence>
<reference evidence="2 3" key="1">
    <citation type="journal article" date="2010" name="J. Bacteriol.">
        <title>Complete genome sequence of the thermophilic, obligately chemolithoautotrophic hydrogen-oxidizing bacterium Hydrogenobacter thermophilus TK-6.</title>
        <authorList>
            <person name="Arai H."/>
            <person name="Kanbe H."/>
            <person name="Ishii M."/>
            <person name="Igarashi Y."/>
        </authorList>
    </citation>
    <scope>NUCLEOTIDE SEQUENCE [LARGE SCALE GENOMIC DNA]</scope>
    <source>
        <strain evidence="3">DSM 6534 / IAM 12695 / TK-6 [Tokyo]</strain>
    </source>
</reference>
<dbReference type="AlphaFoldDB" id="D3DJ90"/>
<name>D3DJ90_HYDTT</name>
<dbReference type="InterPro" id="IPR045584">
    <property type="entry name" value="Pilin-like"/>
</dbReference>
<dbReference type="NCBIfam" id="TIGR02532">
    <property type="entry name" value="IV_pilin_GFxxxE"/>
    <property type="match status" value="1"/>
</dbReference>
<keyword evidence="1" id="KW-0472">Membrane</keyword>
<dbReference type="eggNOG" id="COG4970">
    <property type="taxonomic scope" value="Bacteria"/>
</dbReference>
<dbReference type="KEGG" id="hth:HTH_1442"/>
<dbReference type="KEGG" id="hte:Hydth_1430"/>